<feature type="domain" description="Glycoside hydrolase family 31 N-terminal" evidence="9">
    <location>
        <begin position="55"/>
        <end position="219"/>
    </location>
</feature>
<dbReference type="PANTHER" id="PTHR43053">
    <property type="entry name" value="GLYCOSIDASE FAMILY 31"/>
    <property type="match status" value="1"/>
</dbReference>
<evidence type="ECO:0000313" key="11">
    <source>
        <dbReference type="EMBL" id="AXK35770.1"/>
    </source>
</evidence>
<evidence type="ECO:0000259" key="9">
    <source>
        <dbReference type="Pfam" id="PF13802"/>
    </source>
</evidence>
<dbReference type="AlphaFoldDB" id="A0A345XVV4"/>
<protein>
    <recommendedName>
        <fullName evidence="5">alpha-D-xyloside xylohydrolase</fullName>
        <ecNumber evidence="5">3.2.1.177</ecNumber>
    </recommendedName>
</protein>
<dbReference type="InterPro" id="IPR025887">
    <property type="entry name" value="Glyco_hydro_31_N_dom"/>
</dbReference>
<dbReference type="SUPFAM" id="SSF74650">
    <property type="entry name" value="Galactose mutarotase-like"/>
    <property type="match status" value="1"/>
</dbReference>
<name>A0A345XVV4_9ACTN</name>
<evidence type="ECO:0000256" key="5">
    <source>
        <dbReference type="ARBA" id="ARBA00066962"/>
    </source>
</evidence>
<evidence type="ECO:0000256" key="4">
    <source>
        <dbReference type="ARBA" id="ARBA00052064"/>
    </source>
</evidence>
<dbReference type="SUPFAM" id="SSF117125">
    <property type="entry name" value="Putative glucosidase YicI, C-terminal domain"/>
    <property type="match status" value="1"/>
</dbReference>
<dbReference type="GO" id="GO:0061634">
    <property type="term" value="F:alpha-D-xyloside xylohydrolase"/>
    <property type="evidence" value="ECO:0007669"/>
    <property type="project" value="UniProtKB-EC"/>
</dbReference>
<dbReference type="Pfam" id="PF01055">
    <property type="entry name" value="Glyco_hydro_31_2nd"/>
    <property type="match status" value="1"/>
</dbReference>
<dbReference type="InterPro" id="IPR048395">
    <property type="entry name" value="Glyco_hydro_31_C"/>
</dbReference>
<gene>
    <name evidence="11" type="ORF">DVA86_27210</name>
</gene>
<evidence type="ECO:0000256" key="2">
    <source>
        <dbReference type="ARBA" id="ARBA00022801"/>
    </source>
</evidence>
<keyword evidence="3 6" id="KW-0326">Glycosidase</keyword>
<dbReference type="SUPFAM" id="SSF51011">
    <property type="entry name" value="Glycosyl hydrolase domain"/>
    <property type="match status" value="1"/>
</dbReference>
<dbReference type="EMBL" id="CP031320">
    <property type="protein sequence ID" value="AXK35770.1"/>
    <property type="molecule type" value="Genomic_DNA"/>
</dbReference>
<feature type="domain" description="Glycoside hydrolase family 31 TIM barrel" evidence="8">
    <location>
        <begin position="263"/>
        <end position="599"/>
    </location>
</feature>
<dbReference type="Gene3D" id="2.60.40.1180">
    <property type="entry name" value="Golgi alpha-mannosidase II"/>
    <property type="match status" value="2"/>
</dbReference>
<sequence length="811" mass="87916">MKFTDGYWLMREGVQAAYATEIADTRVDDDRLTLYAPVRHVRHRGDTLNAPLLTVECFAPADGVIGVRVTHHAGGPDPGPHFALHGPAEGAAPAGKVSRDGSVLELAAGALSLRVDTAGPYRLDFTAGGRTLTSVGTRGTGYATTPDGTHHSVAQLSLGVGELVYGLGERFTPLLRNGQSVDIWQADGGTASELAYKNVPFHLTNRGYGVFVNHPGTVSYEIGSEAVGQVQFSVADQVLEFHVVHGPSPKEILDRYTALTGRPALPPAWSFGLWLSTSFTTSYDEETVSRFVRGMAERDIPLGVFHFDCFWMRAYQWCDFTWDPDVFPDPEGMLARLKEEHGLRICVWINPYIAQKSPLFAEAARLGYLVRRPDGGVWQWDMWQAGMGLVDFTHPGAREWYAEKLRGLLGQGVDCFKTDFGERVPTDVVWHDGSDPERMHNHYTHLYNRTVFDTLTEERGADEAVLFARSATAGGQQYPVHWGGDCESTFEAMAESLRGGLSLGLSGFGFWSHDIGGFEGTPSPEVFKRWVPFGLLSSHSRLHGSSSYRVPWAFDAADESSAGDDGDTGTGDGTDTGSAVAVTRDFTRLKHRLMPYLYRAARQAAEHGTPVMRAMLLEFPDDPGCHTLDRQYMLGDDLLVAPVFTADGTVDYYVPAGEWTRVLTGERVTGPGWRRERHGFDSLPLLARPGSVIPFGARDDSAVYDWADGVTLRAYALRDGETITTRVPAADGAPGAVFRTRRAGRRITTEASGARGPWHVLLAGEHAAVPEGTGVTAHETGDGTLLTAPAGTAGLTALLGADGDGDGADGT</sequence>
<accession>A0A345XVV4</accession>
<dbReference type="KEGG" id="sarm:DVA86_27210"/>
<evidence type="ECO:0000313" key="12">
    <source>
        <dbReference type="Proteomes" id="UP000254425"/>
    </source>
</evidence>
<dbReference type="SUPFAM" id="SSF51445">
    <property type="entry name" value="(Trans)glycosidases"/>
    <property type="match status" value="1"/>
</dbReference>
<dbReference type="GO" id="GO:0030246">
    <property type="term" value="F:carbohydrate binding"/>
    <property type="evidence" value="ECO:0007669"/>
    <property type="project" value="InterPro"/>
</dbReference>
<dbReference type="GO" id="GO:0005975">
    <property type="term" value="P:carbohydrate metabolic process"/>
    <property type="evidence" value="ECO:0007669"/>
    <property type="project" value="InterPro"/>
</dbReference>
<evidence type="ECO:0000256" key="7">
    <source>
        <dbReference type="SAM" id="MobiDB-lite"/>
    </source>
</evidence>
<evidence type="ECO:0000256" key="3">
    <source>
        <dbReference type="ARBA" id="ARBA00023295"/>
    </source>
</evidence>
<dbReference type="InterPro" id="IPR050985">
    <property type="entry name" value="Alpha-glycosidase_related"/>
</dbReference>
<evidence type="ECO:0000259" key="10">
    <source>
        <dbReference type="Pfam" id="PF21365"/>
    </source>
</evidence>
<dbReference type="InterPro" id="IPR017853">
    <property type="entry name" value="GH"/>
</dbReference>
<dbReference type="Gene3D" id="3.20.20.80">
    <property type="entry name" value="Glycosidases"/>
    <property type="match status" value="1"/>
</dbReference>
<dbReference type="EC" id="3.2.1.177" evidence="5"/>
<dbReference type="InterPro" id="IPR011013">
    <property type="entry name" value="Gal_mutarotase_sf_dom"/>
</dbReference>
<dbReference type="Pfam" id="PF21365">
    <property type="entry name" value="Glyco_hydro_31_3rd"/>
    <property type="match status" value="1"/>
</dbReference>
<comment type="catalytic activity">
    <reaction evidence="4">
        <text>Hydrolysis of terminal, non-reducing alpha-D-xylose residues with release of alpha-D-xylose.</text>
        <dbReference type="EC" id="3.2.1.177"/>
    </reaction>
</comment>
<evidence type="ECO:0000259" key="8">
    <source>
        <dbReference type="Pfam" id="PF01055"/>
    </source>
</evidence>
<feature type="region of interest" description="Disordered" evidence="7">
    <location>
        <begin position="559"/>
        <end position="578"/>
    </location>
</feature>
<reference evidence="11 12" key="1">
    <citation type="submission" date="2018-07" db="EMBL/GenBank/DDBJ databases">
        <title>Draft genome of the type strain Streptomyces armeniacus ATCC 15676.</title>
        <authorList>
            <person name="Labana P."/>
            <person name="Gosse J.T."/>
            <person name="Boddy C.N."/>
        </authorList>
    </citation>
    <scope>NUCLEOTIDE SEQUENCE [LARGE SCALE GENOMIC DNA]</scope>
    <source>
        <strain evidence="11 12">ATCC 15676</strain>
    </source>
</reference>
<dbReference type="CDD" id="cd06593">
    <property type="entry name" value="GH31_xylosidase_YicI"/>
    <property type="match status" value="1"/>
</dbReference>
<keyword evidence="2 6" id="KW-0378">Hydrolase</keyword>
<evidence type="ECO:0000256" key="6">
    <source>
        <dbReference type="RuleBase" id="RU361185"/>
    </source>
</evidence>
<dbReference type="CDD" id="cd14752">
    <property type="entry name" value="GH31_N"/>
    <property type="match status" value="1"/>
</dbReference>
<dbReference type="Proteomes" id="UP000254425">
    <property type="component" value="Chromosome"/>
</dbReference>
<dbReference type="PANTHER" id="PTHR43053:SF4">
    <property type="entry name" value="MYOGENESIS-REGULATING GLYCOSIDASE"/>
    <property type="match status" value="1"/>
</dbReference>
<dbReference type="InterPro" id="IPR000322">
    <property type="entry name" value="Glyco_hydro_31_TIM"/>
</dbReference>
<feature type="domain" description="Glycosyl hydrolase family 31 C-terminal" evidence="10">
    <location>
        <begin position="608"/>
        <end position="693"/>
    </location>
</feature>
<comment type="similarity">
    <text evidence="1 6">Belongs to the glycosyl hydrolase 31 family.</text>
</comment>
<organism evidence="11 12">
    <name type="scientific">Streptomyces armeniacus</name>
    <dbReference type="NCBI Taxonomy" id="83291"/>
    <lineage>
        <taxon>Bacteria</taxon>
        <taxon>Bacillati</taxon>
        <taxon>Actinomycetota</taxon>
        <taxon>Actinomycetes</taxon>
        <taxon>Kitasatosporales</taxon>
        <taxon>Streptomycetaceae</taxon>
        <taxon>Streptomyces</taxon>
    </lineage>
</organism>
<dbReference type="NCBIfam" id="NF007940">
    <property type="entry name" value="PRK10658.1"/>
    <property type="match status" value="1"/>
</dbReference>
<dbReference type="Pfam" id="PF13802">
    <property type="entry name" value="Gal_mutarotas_2"/>
    <property type="match status" value="1"/>
</dbReference>
<dbReference type="InterPro" id="IPR013780">
    <property type="entry name" value="Glyco_hydro_b"/>
</dbReference>
<dbReference type="Gene3D" id="2.60.40.1760">
    <property type="entry name" value="glycosyl hydrolase (family 31)"/>
    <property type="match status" value="1"/>
</dbReference>
<keyword evidence="12" id="KW-1185">Reference proteome</keyword>
<dbReference type="RefSeq" id="WP_208882178.1">
    <property type="nucleotide sequence ID" value="NZ_CP031320.1"/>
</dbReference>
<dbReference type="FunFam" id="3.20.20.80:FF:000053">
    <property type="entry name" value="Alpha-xylosidase YicI"/>
    <property type="match status" value="1"/>
</dbReference>
<proteinExistence type="inferred from homology"/>
<evidence type="ECO:0000256" key="1">
    <source>
        <dbReference type="ARBA" id="ARBA00007806"/>
    </source>
</evidence>